<evidence type="ECO:0000313" key="3">
    <source>
        <dbReference type="Proteomes" id="UP001151760"/>
    </source>
</evidence>
<sequence>MESSSSKKPQPVSNKLKRMDGHQRPALKKKHSKEKKASARVGALKKTSSTSTIMACSTPSRAPSTSVPPEFEDKRMAPSTSSVTPSTSITMAPSTSITMALEKTPSTLSRIFARTTLMAPSTPIPPQFEWTRSISTPEEFSSFLKWARSAAKMADPDERRRLLVWAQSTSMLASAPGPEKHKRFLEFGHSSARIAAPYERKRLLKWAHSTSRIAAPDECETWSLQEEILKSFETALNRSYTDLKQEPMIYTYKGKPGLYECRNALWIWPKLRNSRALSLSQLDRGPRDVGEKIKEKFLADDMIEERPSINKLGFVTIKLSGKWIAKSIHTMLKDGIDTWAPKLPMERVIVDYPSLDEEIHEELFQQHAIRCTLMRILEYSKVDATIGHRIRDTDARTRSESRDISRAQEVLNRWFSKEERTDVVIKGKIPLGKRDFGNAYKDLFALWYGLHVQRADWIIYLTPVRLQEYIERCFTAAKRENWIPSDRHKSTRTSYAGYRACTTLPKDDLLDKARNCCVAVEKGEAAKLLGYTAEAVLNCAFRYTFLTNHRLAVWTLDIDEMLKEEGNTFVYILNTQAKIRRITNGSRDDINELKKLTDICLQQASELVLGKAEELILWKDEERMLGVHLLEFTEVRQLCNELLLLL</sequence>
<dbReference type="InterPro" id="IPR014729">
    <property type="entry name" value="Rossmann-like_a/b/a_fold"/>
</dbReference>
<comment type="caution">
    <text evidence="2">The sequence shown here is derived from an EMBL/GenBank/DDBJ whole genome shotgun (WGS) entry which is preliminary data.</text>
</comment>
<dbReference type="GO" id="GO:0016874">
    <property type="term" value="F:ligase activity"/>
    <property type="evidence" value="ECO:0007669"/>
    <property type="project" value="UniProtKB-KW"/>
</dbReference>
<keyword evidence="3" id="KW-1185">Reference proteome</keyword>
<organism evidence="2 3">
    <name type="scientific">Tanacetum coccineum</name>
    <dbReference type="NCBI Taxonomy" id="301880"/>
    <lineage>
        <taxon>Eukaryota</taxon>
        <taxon>Viridiplantae</taxon>
        <taxon>Streptophyta</taxon>
        <taxon>Embryophyta</taxon>
        <taxon>Tracheophyta</taxon>
        <taxon>Spermatophyta</taxon>
        <taxon>Magnoliopsida</taxon>
        <taxon>eudicotyledons</taxon>
        <taxon>Gunneridae</taxon>
        <taxon>Pentapetalae</taxon>
        <taxon>asterids</taxon>
        <taxon>campanulids</taxon>
        <taxon>Asterales</taxon>
        <taxon>Asteraceae</taxon>
        <taxon>Asteroideae</taxon>
        <taxon>Anthemideae</taxon>
        <taxon>Anthemidinae</taxon>
        <taxon>Tanacetum</taxon>
    </lineage>
</organism>
<feature type="region of interest" description="Disordered" evidence="1">
    <location>
        <begin position="1"/>
        <end position="88"/>
    </location>
</feature>
<evidence type="ECO:0000256" key="1">
    <source>
        <dbReference type="SAM" id="MobiDB-lite"/>
    </source>
</evidence>
<dbReference type="EMBL" id="BQNB010009829">
    <property type="protein sequence ID" value="GJS68968.1"/>
    <property type="molecule type" value="Genomic_DNA"/>
</dbReference>
<dbReference type="InterPro" id="IPR001278">
    <property type="entry name" value="Arg-tRNA-ligase"/>
</dbReference>
<keyword evidence="2" id="KW-0436">Ligase</keyword>
<dbReference type="PANTHER" id="PTHR11956">
    <property type="entry name" value="ARGINYL-TRNA SYNTHETASE"/>
    <property type="match status" value="1"/>
</dbReference>
<evidence type="ECO:0000313" key="2">
    <source>
        <dbReference type="EMBL" id="GJS68968.1"/>
    </source>
</evidence>
<reference evidence="2" key="2">
    <citation type="submission" date="2022-01" db="EMBL/GenBank/DDBJ databases">
        <authorList>
            <person name="Yamashiro T."/>
            <person name="Shiraishi A."/>
            <person name="Satake H."/>
            <person name="Nakayama K."/>
        </authorList>
    </citation>
    <scope>NUCLEOTIDE SEQUENCE</scope>
</reference>
<feature type="compositionally biased region" description="Polar residues" evidence="1">
    <location>
        <begin position="1"/>
        <end position="13"/>
    </location>
</feature>
<dbReference type="Gene3D" id="3.30.1360.70">
    <property type="entry name" value="Arginyl tRNA synthetase N-terminal domain"/>
    <property type="match status" value="1"/>
</dbReference>
<reference evidence="2" key="1">
    <citation type="journal article" date="2022" name="Int. J. Mol. Sci.">
        <title>Draft Genome of Tanacetum Coccineum: Genomic Comparison of Closely Related Tanacetum-Family Plants.</title>
        <authorList>
            <person name="Yamashiro T."/>
            <person name="Shiraishi A."/>
            <person name="Nakayama K."/>
            <person name="Satake H."/>
        </authorList>
    </citation>
    <scope>NUCLEOTIDE SEQUENCE</scope>
</reference>
<dbReference type="InterPro" id="IPR036695">
    <property type="entry name" value="Arg-tRNA-synth_N_sf"/>
</dbReference>
<name>A0ABQ4XU86_9ASTR</name>
<protein>
    <submittedName>
        <fullName evidence="2">Arginine--tRNA ligase, chloroplastic/mitochondrial</fullName>
    </submittedName>
</protein>
<accession>A0ABQ4XU86</accession>
<feature type="compositionally biased region" description="Low complexity" evidence="1">
    <location>
        <begin position="78"/>
        <end position="88"/>
    </location>
</feature>
<proteinExistence type="predicted"/>
<feature type="compositionally biased region" description="Basic residues" evidence="1">
    <location>
        <begin position="25"/>
        <end position="34"/>
    </location>
</feature>
<gene>
    <name evidence="2" type="ORF">Tco_0683533</name>
</gene>
<dbReference type="Proteomes" id="UP001151760">
    <property type="component" value="Unassembled WGS sequence"/>
</dbReference>
<feature type="compositionally biased region" description="Polar residues" evidence="1">
    <location>
        <begin position="46"/>
        <end position="67"/>
    </location>
</feature>
<dbReference type="Gene3D" id="3.40.50.620">
    <property type="entry name" value="HUPs"/>
    <property type="match status" value="1"/>
</dbReference>
<dbReference type="PANTHER" id="PTHR11956:SF5">
    <property type="entry name" value="ARGININE--TRNA LIGASE, CYTOPLASMIC"/>
    <property type="match status" value="1"/>
</dbReference>